<dbReference type="EMBL" id="AP027728">
    <property type="protein sequence ID" value="BDZ39020.1"/>
    <property type="molecule type" value="Genomic_DNA"/>
</dbReference>
<evidence type="ECO:0000256" key="1">
    <source>
        <dbReference type="SAM" id="MobiDB-lite"/>
    </source>
</evidence>
<protein>
    <submittedName>
        <fullName evidence="2">Uncharacterized protein</fullName>
    </submittedName>
</protein>
<accession>A0ABM8FTZ3</accession>
<gene>
    <name evidence="2" type="ORF">GCM10025863_16340</name>
</gene>
<feature type="region of interest" description="Disordered" evidence="1">
    <location>
        <begin position="28"/>
        <end position="104"/>
    </location>
</feature>
<evidence type="ECO:0000313" key="3">
    <source>
        <dbReference type="Proteomes" id="UP001321543"/>
    </source>
</evidence>
<evidence type="ECO:0000313" key="2">
    <source>
        <dbReference type="EMBL" id="BDZ39020.1"/>
    </source>
</evidence>
<proteinExistence type="predicted"/>
<name>A0ABM8FTZ3_9MICO</name>
<organism evidence="2 3">
    <name type="scientific">Microbacterium suwonense</name>
    <dbReference type="NCBI Taxonomy" id="683047"/>
    <lineage>
        <taxon>Bacteria</taxon>
        <taxon>Bacillati</taxon>
        <taxon>Actinomycetota</taxon>
        <taxon>Actinomycetes</taxon>
        <taxon>Micrococcales</taxon>
        <taxon>Microbacteriaceae</taxon>
        <taxon>Microbacterium</taxon>
    </lineage>
</organism>
<sequence>MCSFTGRPAVAQRRCTIAARPGVVNAASNPGSEIAEPGDRTTMGGVPGARTPAQPQPSPCRRASDSMLARPSTPRAPRAVAGSGETKANRRHMGNLGWWTDAET</sequence>
<dbReference type="Proteomes" id="UP001321543">
    <property type="component" value="Chromosome"/>
</dbReference>
<dbReference type="RefSeq" id="WP_286302921.1">
    <property type="nucleotide sequence ID" value="NZ_AP027728.1"/>
</dbReference>
<reference evidence="3" key="1">
    <citation type="journal article" date="2019" name="Int. J. Syst. Evol. Microbiol.">
        <title>The Global Catalogue of Microorganisms (GCM) 10K type strain sequencing project: providing services to taxonomists for standard genome sequencing and annotation.</title>
        <authorList>
            <consortium name="The Broad Institute Genomics Platform"/>
            <consortium name="The Broad Institute Genome Sequencing Center for Infectious Disease"/>
            <person name="Wu L."/>
            <person name="Ma J."/>
        </authorList>
    </citation>
    <scope>NUCLEOTIDE SEQUENCE [LARGE SCALE GENOMIC DNA]</scope>
    <source>
        <strain evidence="3">NBRC 106310</strain>
    </source>
</reference>
<keyword evidence="3" id="KW-1185">Reference proteome</keyword>